<evidence type="ECO:0000313" key="15">
    <source>
        <dbReference type="EMBL" id="SIT34284.1"/>
    </source>
</evidence>
<dbReference type="InterPro" id="IPR036942">
    <property type="entry name" value="Beta-barrel_TonB_sf"/>
</dbReference>
<evidence type="ECO:0000259" key="13">
    <source>
        <dbReference type="Pfam" id="PF00593"/>
    </source>
</evidence>
<dbReference type="KEGG" id="fln:FLA_1072"/>
<dbReference type="EMBL" id="FTOR01000015">
    <property type="protein sequence ID" value="SIT34284.1"/>
    <property type="molecule type" value="Genomic_DNA"/>
</dbReference>
<feature type="domain" description="TonB-dependent receptor-like beta-barrel" evidence="13">
    <location>
        <begin position="275"/>
        <end position="645"/>
    </location>
</feature>
<keyword evidence="2 10" id="KW-0813">Transport</keyword>
<evidence type="ECO:0000256" key="5">
    <source>
        <dbReference type="ARBA" id="ARBA00022729"/>
    </source>
</evidence>
<accession>A0A173MC13</accession>
<reference evidence="16" key="1">
    <citation type="submission" date="2017-01" db="EMBL/GenBank/DDBJ databases">
        <authorList>
            <person name="Varghese N."/>
            <person name="Submissions S."/>
        </authorList>
    </citation>
    <scope>NUCLEOTIDE SEQUENCE [LARGE SCALE GENOMIC DNA]</scope>
    <source>
        <strain evidence="16">DSM 21054</strain>
    </source>
</reference>
<dbReference type="InterPro" id="IPR037066">
    <property type="entry name" value="Plug_dom_sf"/>
</dbReference>
<keyword evidence="4 10" id="KW-0812">Transmembrane</keyword>
<evidence type="ECO:0000256" key="2">
    <source>
        <dbReference type="ARBA" id="ARBA00022448"/>
    </source>
</evidence>
<evidence type="ECO:0000256" key="4">
    <source>
        <dbReference type="ARBA" id="ARBA00022692"/>
    </source>
</evidence>
<name>A0A173MC13_9BACT</name>
<evidence type="ECO:0000256" key="3">
    <source>
        <dbReference type="ARBA" id="ARBA00022452"/>
    </source>
</evidence>
<keyword evidence="16" id="KW-1185">Reference proteome</keyword>
<organism evidence="15 16">
    <name type="scientific">Filimonas lacunae</name>
    <dbReference type="NCBI Taxonomy" id="477680"/>
    <lineage>
        <taxon>Bacteria</taxon>
        <taxon>Pseudomonadati</taxon>
        <taxon>Bacteroidota</taxon>
        <taxon>Chitinophagia</taxon>
        <taxon>Chitinophagales</taxon>
        <taxon>Chitinophagaceae</taxon>
        <taxon>Filimonas</taxon>
    </lineage>
</organism>
<gene>
    <name evidence="15" type="ORF">SAMN05421788_11593</name>
</gene>
<dbReference type="GO" id="GO:0044718">
    <property type="term" value="P:siderophore transmembrane transport"/>
    <property type="evidence" value="ECO:0007669"/>
    <property type="project" value="TreeGrafter"/>
</dbReference>
<proteinExistence type="inferred from homology"/>
<evidence type="ECO:0000313" key="16">
    <source>
        <dbReference type="Proteomes" id="UP000186917"/>
    </source>
</evidence>
<protein>
    <submittedName>
        <fullName evidence="15">Outer membrane receptor for ferrienterochelin and colicins</fullName>
    </submittedName>
</protein>
<evidence type="ECO:0000259" key="14">
    <source>
        <dbReference type="Pfam" id="PF07715"/>
    </source>
</evidence>
<dbReference type="Pfam" id="PF00593">
    <property type="entry name" value="TonB_dep_Rec_b-barrel"/>
    <property type="match status" value="1"/>
</dbReference>
<dbReference type="AlphaFoldDB" id="A0A173MC13"/>
<dbReference type="OrthoDB" id="1109239at2"/>
<evidence type="ECO:0000256" key="7">
    <source>
        <dbReference type="ARBA" id="ARBA00023136"/>
    </source>
</evidence>
<dbReference type="InterPro" id="IPR012910">
    <property type="entry name" value="Plug_dom"/>
</dbReference>
<evidence type="ECO:0000256" key="11">
    <source>
        <dbReference type="RuleBase" id="RU003357"/>
    </source>
</evidence>
<dbReference type="STRING" id="477680.SAMN05421788_11593"/>
<dbReference type="CDD" id="cd01347">
    <property type="entry name" value="ligand_gated_channel"/>
    <property type="match status" value="1"/>
</dbReference>
<dbReference type="PANTHER" id="PTHR30069">
    <property type="entry name" value="TONB-DEPENDENT OUTER MEMBRANE RECEPTOR"/>
    <property type="match status" value="1"/>
</dbReference>
<sequence length="687" mass="77043">MHIYGGVWRALTVSVAALTTGIVNASAQNHKDSASHLQEVVVTGQYIPQSLRNSVYKVRVINQQRIQMRGATDIAGVLNNELGVRFSTDYTLGETDISLMGLGGQRVKILLDGIPLVDRDAARQSLSQIDINSVERIEIVEGPMSVVYGTDAMAGVINIITRKNKALKQSLLVTARVQEETMGNTYAPFTDKGIHNENVSVNWQRGKWNVSGYVTRNDIGGWNDSLPYPSKVSKPKKQWMGGGSFGYQHKGFSAWYRLDYLHEELFSAGAMSESSYIGFDQYYITHRYTHQLQTDWQLNPQLKLNTSLSYQNYQRNTASYSIDYRAQTKTVAEGDGYWDISRFKAWFFRSTAQWFISDKVSVQPGIEFKNDKGDGQRINGHPSITDYSVFASAEIKPAAALTIRPGVRLSKNSVYDAPPVIPSINTRLALSEQLDVRLSYAKGFRAPALRELYFLFNDASHNIIGNPDLKAEYSNSFMGSVNWHNKTSAPIQFNSALSVFYNTYKDFIDYAYDYSTSPVSTTYINVSKYKTTGGTLENTITWKQLTATAGFSYIGRYNQYKENDQSLPEFTWTPEVNSNISYSFTKLKAQLGIFYKYTGALPTYAINSNNGEIYLSKIYAYHWADVTATKQIFKYLSLQAGIKNLFGVKRVANSSLDVGQAHSTGGPVLTGFGRSYFAGLNFRFSKN</sequence>
<dbReference type="Pfam" id="PF07715">
    <property type="entry name" value="Plug"/>
    <property type="match status" value="1"/>
</dbReference>
<keyword evidence="5 12" id="KW-0732">Signal</keyword>
<dbReference type="PROSITE" id="PS52016">
    <property type="entry name" value="TONB_DEPENDENT_REC_3"/>
    <property type="match status" value="1"/>
</dbReference>
<dbReference type="PANTHER" id="PTHR30069:SF29">
    <property type="entry name" value="HEMOGLOBIN AND HEMOGLOBIN-HAPTOGLOBIN-BINDING PROTEIN 1-RELATED"/>
    <property type="match status" value="1"/>
</dbReference>
<dbReference type="GO" id="GO:0015344">
    <property type="term" value="F:siderophore uptake transmembrane transporter activity"/>
    <property type="evidence" value="ECO:0007669"/>
    <property type="project" value="TreeGrafter"/>
</dbReference>
<evidence type="ECO:0000256" key="6">
    <source>
        <dbReference type="ARBA" id="ARBA00023077"/>
    </source>
</evidence>
<dbReference type="Gene3D" id="2.40.170.20">
    <property type="entry name" value="TonB-dependent receptor, beta-barrel domain"/>
    <property type="match status" value="1"/>
</dbReference>
<evidence type="ECO:0000256" key="10">
    <source>
        <dbReference type="PROSITE-ProRule" id="PRU01360"/>
    </source>
</evidence>
<keyword evidence="8 15" id="KW-0675">Receptor</keyword>
<dbReference type="InterPro" id="IPR000531">
    <property type="entry name" value="Beta-barrel_TonB"/>
</dbReference>
<keyword evidence="6 11" id="KW-0798">TonB box</keyword>
<comment type="similarity">
    <text evidence="10 11">Belongs to the TonB-dependent receptor family.</text>
</comment>
<dbReference type="Proteomes" id="UP000186917">
    <property type="component" value="Unassembled WGS sequence"/>
</dbReference>
<comment type="subcellular location">
    <subcellularLocation>
        <location evidence="1 10">Cell outer membrane</location>
        <topology evidence="1 10">Multi-pass membrane protein</topology>
    </subcellularLocation>
</comment>
<dbReference type="GO" id="GO:0009279">
    <property type="term" value="C:cell outer membrane"/>
    <property type="evidence" value="ECO:0007669"/>
    <property type="project" value="UniProtKB-SubCell"/>
</dbReference>
<evidence type="ECO:0000256" key="8">
    <source>
        <dbReference type="ARBA" id="ARBA00023170"/>
    </source>
</evidence>
<evidence type="ECO:0000256" key="12">
    <source>
        <dbReference type="SAM" id="SignalP"/>
    </source>
</evidence>
<dbReference type="InterPro" id="IPR039426">
    <property type="entry name" value="TonB-dep_rcpt-like"/>
</dbReference>
<feature type="domain" description="TonB-dependent receptor plug" evidence="14">
    <location>
        <begin position="51"/>
        <end position="156"/>
    </location>
</feature>
<feature type="chain" id="PRO_5030022726" evidence="12">
    <location>
        <begin position="26"/>
        <end position="687"/>
    </location>
</feature>
<keyword evidence="3 10" id="KW-1134">Transmembrane beta strand</keyword>
<keyword evidence="7 10" id="KW-0472">Membrane</keyword>
<dbReference type="RefSeq" id="WP_076382654.1">
    <property type="nucleotide sequence ID" value="NZ_AP017422.1"/>
</dbReference>
<evidence type="ECO:0000256" key="9">
    <source>
        <dbReference type="ARBA" id="ARBA00023237"/>
    </source>
</evidence>
<dbReference type="SUPFAM" id="SSF56935">
    <property type="entry name" value="Porins"/>
    <property type="match status" value="1"/>
</dbReference>
<dbReference type="Gene3D" id="2.170.130.10">
    <property type="entry name" value="TonB-dependent receptor, plug domain"/>
    <property type="match status" value="1"/>
</dbReference>
<feature type="signal peptide" evidence="12">
    <location>
        <begin position="1"/>
        <end position="25"/>
    </location>
</feature>
<keyword evidence="9 10" id="KW-0998">Cell outer membrane</keyword>
<evidence type="ECO:0000256" key="1">
    <source>
        <dbReference type="ARBA" id="ARBA00004571"/>
    </source>
</evidence>